<protein>
    <submittedName>
        <fullName evidence="6">DoxX family membrane protein</fullName>
    </submittedName>
</protein>
<evidence type="ECO:0000256" key="2">
    <source>
        <dbReference type="ARBA" id="ARBA00022692"/>
    </source>
</evidence>
<comment type="caution">
    <text evidence="6">The sequence shown here is derived from an EMBL/GenBank/DDBJ whole genome shotgun (WGS) entry which is preliminary data.</text>
</comment>
<dbReference type="RefSeq" id="WP_377855016.1">
    <property type="nucleotide sequence ID" value="NZ_JBHLZU010000018.1"/>
</dbReference>
<organism evidence="6 7">
    <name type="scientific">Allokutzneria oryzae</name>
    <dbReference type="NCBI Taxonomy" id="1378989"/>
    <lineage>
        <taxon>Bacteria</taxon>
        <taxon>Bacillati</taxon>
        <taxon>Actinomycetota</taxon>
        <taxon>Actinomycetes</taxon>
        <taxon>Pseudonocardiales</taxon>
        <taxon>Pseudonocardiaceae</taxon>
        <taxon>Allokutzneria</taxon>
    </lineage>
</organism>
<comment type="subcellular location">
    <subcellularLocation>
        <location evidence="1">Membrane</location>
        <topology evidence="1">Multi-pass membrane protein</topology>
    </subcellularLocation>
</comment>
<dbReference type="PANTHER" id="PTHR36974">
    <property type="entry name" value="MEMBRANE PROTEIN-RELATED"/>
    <property type="match status" value="1"/>
</dbReference>
<keyword evidence="7" id="KW-1185">Reference proteome</keyword>
<name>A0ABV6A1J6_9PSEU</name>
<accession>A0ABV6A1J6</accession>
<dbReference type="Pfam" id="PF07681">
    <property type="entry name" value="DoxX"/>
    <property type="match status" value="1"/>
</dbReference>
<evidence type="ECO:0000313" key="7">
    <source>
        <dbReference type="Proteomes" id="UP001589693"/>
    </source>
</evidence>
<feature type="transmembrane region" description="Helical" evidence="5">
    <location>
        <begin position="31"/>
        <end position="48"/>
    </location>
</feature>
<keyword evidence="4 5" id="KW-0472">Membrane</keyword>
<gene>
    <name evidence="6" type="ORF">ACFFQA_21615</name>
</gene>
<proteinExistence type="predicted"/>
<evidence type="ECO:0000256" key="4">
    <source>
        <dbReference type="ARBA" id="ARBA00023136"/>
    </source>
</evidence>
<sequence>MAPFIALLTGWGLARVAGLLGVDALDGWQPALRVGLALMFLLTGFAHWSKLRADMIAMVPPRLPNPALLVTVTGVLEIAGAVGLLVPVTARAAAICLALLLLAMFPANVHAAVKRLDFGGRPATPLVPRTIEQVVFLAACVGAAL</sequence>
<dbReference type="InterPro" id="IPR032808">
    <property type="entry name" value="DoxX"/>
</dbReference>
<dbReference type="PANTHER" id="PTHR36974:SF1">
    <property type="entry name" value="DOXX FAMILY MEMBRANE PROTEIN"/>
    <property type="match status" value="1"/>
</dbReference>
<evidence type="ECO:0000256" key="5">
    <source>
        <dbReference type="SAM" id="Phobius"/>
    </source>
</evidence>
<keyword evidence="2 5" id="KW-0812">Transmembrane</keyword>
<evidence type="ECO:0000313" key="6">
    <source>
        <dbReference type="EMBL" id="MFB9906540.1"/>
    </source>
</evidence>
<feature type="transmembrane region" description="Helical" evidence="5">
    <location>
        <begin position="68"/>
        <end position="86"/>
    </location>
</feature>
<evidence type="ECO:0000256" key="3">
    <source>
        <dbReference type="ARBA" id="ARBA00022989"/>
    </source>
</evidence>
<dbReference type="Proteomes" id="UP001589693">
    <property type="component" value="Unassembled WGS sequence"/>
</dbReference>
<dbReference type="EMBL" id="JBHLZU010000018">
    <property type="protein sequence ID" value="MFB9906540.1"/>
    <property type="molecule type" value="Genomic_DNA"/>
</dbReference>
<evidence type="ECO:0000256" key="1">
    <source>
        <dbReference type="ARBA" id="ARBA00004141"/>
    </source>
</evidence>
<keyword evidence="3 5" id="KW-1133">Transmembrane helix</keyword>
<feature type="transmembrane region" description="Helical" evidence="5">
    <location>
        <begin position="92"/>
        <end position="113"/>
    </location>
</feature>
<reference evidence="6 7" key="1">
    <citation type="submission" date="2024-09" db="EMBL/GenBank/DDBJ databases">
        <authorList>
            <person name="Sun Q."/>
            <person name="Mori K."/>
        </authorList>
    </citation>
    <scope>NUCLEOTIDE SEQUENCE [LARGE SCALE GENOMIC DNA]</scope>
    <source>
        <strain evidence="6 7">TBRC 7907</strain>
    </source>
</reference>